<feature type="domain" description="Peptidase M24 C-terminal" evidence="6">
    <location>
        <begin position="540"/>
        <end position="600"/>
    </location>
</feature>
<dbReference type="InterPro" id="IPR000587">
    <property type="entry name" value="Creatinase_N"/>
</dbReference>
<dbReference type="InterPro" id="IPR050422">
    <property type="entry name" value="X-Pro_aminopeptidase_P"/>
</dbReference>
<dbReference type="GO" id="GO:0005737">
    <property type="term" value="C:cytoplasm"/>
    <property type="evidence" value="ECO:0007669"/>
    <property type="project" value="UniProtKB-ARBA"/>
</dbReference>
<evidence type="ECO:0000256" key="2">
    <source>
        <dbReference type="ARBA" id="ARBA00022723"/>
    </source>
</evidence>
<evidence type="ECO:0000259" key="5">
    <source>
        <dbReference type="Pfam" id="PF01321"/>
    </source>
</evidence>
<evidence type="ECO:0000313" key="7">
    <source>
        <dbReference type="EMBL" id="MDQ8935580.1"/>
    </source>
</evidence>
<keyword evidence="2" id="KW-0479">Metal-binding</keyword>
<dbReference type="CDD" id="cd01085">
    <property type="entry name" value="APP"/>
    <property type="match status" value="1"/>
</dbReference>
<dbReference type="SUPFAM" id="SSF53092">
    <property type="entry name" value="Creatinase/prolidase N-terminal domain"/>
    <property type="match status" value="1"/>
</dbReference>
<keyword evidence="7" id="KW-0031">Aminopeptidase</keyword>
<dbReference type="Gene3D" id="3.40.350.10">
    <property type="entry name" value="Creatinase/prolidase N-terminal domain"/>
    <property type="match status" value="2"/>
</dbReference>
<protein>
    <submittedName>
        <fullName evidence="7">Aminopeptidase P family protein</fullName>
        <ecNumber evidence="7">3.4.11.-</ecNumber>
    </submittedName>
</protein>
<dbReference type="Pfam" id="PF01321">
    <property type="entry name" value="Creatinase_N"/>
    <property type="match status" value="1"/>
</dbReference>
<dbReference type="Pfam" id="PF16189">
    <property type="entry name" value="Creatinase_N_2"/>
    <property type="match status" value="1"/>
</dbReference>
<accession>A0AAW8J8T0</accession>
<comment type="similarity">
    <text evidence="1">Belongs to the peptidase M24B family.</text>
</comment>
<dbReference type="FunFam" id="3.90.230.10:FF:000004">
    <property type="entry name" value="xaa-Pro aminopeptidase 1 isoform X1"/>
    <property type="match status" value="1"/>
</dbReference>
<keyword evidence="7" id="KW-0645">Protease</keyword>
<evidence type="ECO:0000256" key="1">
    <source>
        <dbReference type="ARBA" id="ARBA00008766"/>
    </source>
</evidence>
<dbReference type="SUPFAM" id="SSF55920">
    <property type="entry name" value="Creatinase/aminopeptidase"/>
    <property type="match status" value="1"/>
</dbReference>
<organism evidence="7 8">
    <name type="scientific">Acinetobacter rudis</name>
    <dbReference type="NCBI Taxonomy" id="632955"/>
    <lineage>
        <taxon>Bacteria</taxon>
        <taxon>Pseudomonadati</taxon>
        <taxon>Pseudomonadota</taxon>
        <taxon>Gammaproteobacteria</taxon>
        <taxon>Moraxellales</taxon>
        <taxon>Moraxellaceae</taxon>
        <taxon>Acinetobacter</taxon>
    </lineage>
</organism>
<dbReference type="Pfam" id="PF16188">
    <property type="entry name" value="Peptidase_M24_C"/>
    <property type="match status" value="1"/>
</dbReference>
<gene>
    <name evidence="7" type="ORF">RFH47_07545</name>
</gene>
<name>A0AAW8J8T0_9GAMM</name>
<sequence length="601" mass="67517">MLTLSTTDKLKQLRDNMKEQGINAWLLMSADPHLSEYLPEHWKIRAWLSGFTGSVGTIIVTANFAGLWVDGRYWLQAEQQLAGSGISVQKLTADPQSTHLAWIKQHLQSGDTLAVNNQIISVQQFGLLEQISQQYNIQLYTQSDLIDELWLDRPALPVQTVHMMADGLNALTHLEKIEALREILATKQVASLFISSLDDIAWILNCRGCDVEYNPVFLAHLYIDQSRVVLFIAPNKLEPKLIQQLQHDGVEIIDYTQSAPFLSQLQQDSIWLDPTKVSAFHQEALPKSVKVHHELNPSTRLKASKHPLEIQHIRNAMLKDGIALCHFFTWLEQAISEKIELNELDIDKKLTAYRAQQLGYIGPSFATIAGFNANGAQPHYRATTEQFSPIHGHGLLLIDSGAQYHDGTTDITRVVEVGQATAQQKKDYTLVLKAHIALSQAVFPENLAAPLLDSIARQVLWQQGLDYRHGTGHGVGFALNVHEGPQVLSYYAPITADSALKAGMIVSNEPGLYHDGQYGIRIENLVTVQNKVVPTAHYGQFLHFENLTLCPIHQQCIVKELLNESEKQWLNNYHQSVYHSLAPYLTGSALEWLTHQTQMIQ</sequence>
<dbReference type="Gene3D" id="3.90.230.10">
    <property type="entry name" value="Creatinase/methionine aminopeptidase superfamily"/>
    <property type="match status" value="1"/>
</dbReference>
<dbReference type="EC" id="3.4.11.-" evidence="7"/>
<dbReference type="GO" id="GO:0046872">
    <property type="term" value="F:metal ion binding"/>
    <property type="evidence" value="ECO:0007669"/>
    <property type="project" value="UniProtKB-KW"/>
</dbReference>
<dbReference type="Proteomes" id="UP001243844">
    <property type="component" value="Unassembled WGS sequence"/>
</dbReference>
<dbReference type="PANTHER" id="PTHR43763">
    <property type="entry name" value="XAA-PRO AMINOPEPTIDASE 1"/>
    <property type="match status" value="1"/>
</dbReference>
<feature type="domain" description="Peptidase M24" evidence="4">
    <location>
        <begin position="312"/>
        <end position="529"/>
    </location>
</feature>
<keyword evidence="3 7" id="KW-0378">Hydrolase</keyword>
<proteinExistence type="inferred from homology"/>
<comment type="caution">
    <text evidence="7">The sequence shown here is derived from an EMBL/GenBank/DDBJ whole genome shotgun (WGS) entry which is preliminary data.</text>
</comment>
<dbReference type="InterPro" id="IPR000994">
    <property type="entry name" value="Pept_M24"/>
</dbReference>
<evidence type="ECO:0000259" key="4">
    <source>
        <dbReference type="Pfam" id="PF00557"/>
    </source>
</evidence>
<dbReference type="InterPro" id="IPR029149">
    <property type="entry name" value="Creatin/AminoP/Spt16_N"/>
</dbReference>
<dbReference type="InterPro" id="IPR033740">
    <property type="entry name" value="Pept_M24B"/>
</dbReference>
<evidence type="ECO:0000313" key="8">
    <source>
        <dbReference type="Proteomes" id="UP001243844"/>
    </source>
</evidence>
<dbReference type="InterPro" id="IPR032416">
    <property type="entry name" value="Peptidase_M24_C"/>
</dbReference>
<dbReference type="RefSeq" id="WP_308981311.1">
    <property type="nucleotide sequence ID" value="NZ_JAVIDL010000011.1"/>
</dbReference>
<dbReference type="Pfam" id="PF00557">
    <property type="entry name" value="Peptidase_M24"/>
    <property type="match status" value="1"/>
</dbReference>
<evidence type="ECO:0000259" key="6">
    <source>
        <dbReference type="Pfam" id="PF16188"/>
    </source>
</evidence>
<reference evidence="7" key="1">
    <citation type="submission" date="2023-08" db="EMBL/GenBank/DDBJ databases">
        <title>Emergence of clinically-relevant ST2 carbapenem-resistant Acinetobacter baumannii strains in hospital sewages in Zhejiang, East of China.</title>
        <authorList>
            <person name="Kaichao C."/>
            <person name="Zhang R."/>
        </authorList>
    </citation>
    <scope>NUCLEOTIDE SEQUENCE</scope>
    <source>
        <strain evidence="7">M-RB-37</strain>
    </source>
</reference>
<dbReference type="GO" id="GO:0070006">
    <property type="term" value="F:metalloaminopeptidase activity"/>
    <property type="evidence" value="ECO:0007669"/>
    <property type="project" value="InterPro"/>
</dbReference>
<feature type="domain" description="Creatinase N-terminal" evidence="5">
    <location>
        <begin position="10"/>
        <end position="148"/>
    </location>
</feature>
<dbReference type="InterPro" id="IPR036005">
    <property type="entry name" value="Creatinase/aminopeptidase-like"/>
</dbReference>
<dbReference type="EMBL" id="JAVIDL010000011">
    <property type="protein sequence ID" value="MDQ8935580.1"/>
    <property type="molecule type" value="Genomic_DNA"/>
</dbReference>
<dbReference type="AlphaFoldDB" id="A0AAW8J8T0"/>
<evidence type="ECO:0000256" key="3">
    <source>
        <dbReference type="ARBA" id="ARBA00022801"/>
    </source>
</evidence>
<dbReference type="PANTHER" id="PTHR43763:SF6">
    <property type="entry name" value="XAA-PRO AMINOPEPTIDASE 1"/>
    <property type="match status" value="1"/>
</dbReference>